<dbReference type="GeneID" id="108569233"/>
<dbReference type="Proteomes" id="UP000695000">
    <property type="component" value="Unplaced"/>
</dbReference>
<gene>
    <name evidence="12" type="primary">LOC108569233</name>
</gene>
<keyword evidence="7" id="KW-0966">Cell projection</keyword>
<evidence type="ECO:0000256" key="8">
    <source>
        <dbReference type="ARBA" id="ARBA00037822"/>
    </source>
</evidence>
<evidence type="ECO:0000256" key="3">
    <source>
        <dbReference type="ARBA" id="ARBA00022794"/>
    </source>
</evidence>
<keyword evidence="11" id="KW-1185">Reference proteome</keyword>
<comment type="similarity">
    <text evidence="9">Belongs to the flagellar radial spoke RSP9 family.</text>
</comment>
<evidence type="ECO:0000256" key="2">
    <source>
        <dbReference type="ARBA" id="ARBA00022490"/>
    </source>
</evidence>
<evidence type="ECO:0000256" key="6">
    <source>
        <dbReference type="ARBA" id="ARBA00023212"/>
    </source>
</evidence>
<dbReference type="PANTHER" id="PTHR22069:SF0">
    <property type="entry name" value="RADIAL SPOKE HEAD PROTEIN 9 HOMOLOG"/>
    <property type="match status" value="1"/>
</dbReference>
<keyword evidence="2" id="KW-0963">Cytoplasm</keyword>
<keyword evidence="5" id="KW-0969">Cilium</keyword>
<evidence type="ECO:0000256" key="4">
    <source>
        <dbReference type="ARBA" id="ARBA00022846"/>
    </source>
</evidence>
<keyword evidence="3" id="KW-0970">Cilium biogenesis/degradation</keyword>
<comment type="subcellular location">
    <subcellularLocation>
        <location evidence="8">Cell projection</location>
        <location evidence="8">Kinocilium</location>
    </subcellularLocation>
    <subcellularLocation>
        <location evidence="1">Cytoplasm</location>
        <location evidence="1">Cytoskeleton</location>
        <location evidence="1">Flagellum axoneme</location>
    </subcellularLocation>
</comment>
<evidence type="ECO:0000313" key="12">
    <source>
        <dbReference type="RefSeq" id="XP_017786191.1"/>
    </source>
</evidence>
<evidence type="ECO:0000256" key="9">
    <source>
        <dbReference type="ARBA" id="ARBA00038319"/>
    </source>
</evidence>
<evidence type="ECO:0000256" key="10">
    <source>
        <dbReference type="ARBA" id="ARBA00041080"/>
    </source>
</evidence>
<reference evidence="12" key="1">
    <citation type="submission" date="2025-08" db="UniProtKB">
        <authorList>
            <consortium name="RefSeq"/>
        </authorList>
    </citation>
    <scope>IDENTIFICATION</scope>
    <source>
        <tissue evidence="12">Whole Larva</tissue>
    </source>
</reference>
<organism evidence="11 12">
    <name type="scientific">Nicrophorus vespilloides</name>
    <name type="common">Boreal carrion beetle</name>
    <dbReference type="NCBI Taxonomy" id="110193"/>
    <lineage>
        <taxon>Eukaryota</taxon>
        <taxon>Metazoa</taxon>
        <taxon>Ecdysozoa</taxon>
        <taxon>Arthropoda</taxon>
        <taxon>Hexapoda</taxon>
        <taxon>Insecta</taxon>
        <taxon>Pterygota</taxon>
        <taxon>Neoptera</taxon>
        <taxon>Endopterygota</taxon>
        <taxon>Coleoptera</taxon>
        <taxon>Polyphaga</taxon>
        <taxon>Staphyliniformia</taxon>
        <taxon>Silphidae</taxon>
        <taxon>Nicrophorinae</taxon>
        <taxon>Nicrophorus</taxon>
    </lineage>
</organism>
<keyword evidence="6" id="KW-0206">Cytoskeleton</keyword>
<dbReference type="Pfam" id="PF04712">
    <property type="entry name" value="Radial_spoke"/>
    <property type="match status" value="1"/>
</dbReference>
<keyword evidence="4" id="KW-0282">Flagellum</keyword>
<evidence type="ECO:0000313" key="11">
    <source>
        <dbReference type="Proteomes" id="UP000695000"/>
    </source>
</evidence>
<dbReference type="PANTHER" id="PTHR22069">
    <property type="entry name" value="MITOCHONDRIAL RIBOSOMAL PROTEIN S18"/>
    <property type="match status" value="1"/>
</dbReference>
<protein>
    <recommendedName>
        <fullName evidence="10">Radial spoke head protein 9 homolog</fullName>
    </recommendedName>
</protein>
<accession>A0ABM1NH91</accession>
<evidence type="ECO:0000256" key="7">
    <source>
        <dbReference type="ARBA" id="ARBA00023273"/>
    </source>
</evidence>
<dbReference type="RefSeq" id="XP_017786191.1">
    <property type="nucleotide sequence ID" value="XM_017930702.1"/>
</dbReference>
<dbReference type="InterPro" id="IPR006802">
    <property type="entry name" value="Radial_spoke"/>
</dbReference>
<dbReference type="InterPro" id="IPR055316">
    <property type="entry name" value="RSP9"/>
</dbReference>
<proteinExistence type="inferred from homology"/>
<sequence length="279" mass="31989">MDIDSLLNTLDTCGQLGLVLSTEESLTLYNSLLLLQNENHFRKAFFWGRIFGHEKDYYVAYGYTNDVLLNRVFYYSTNCRDWGLLPRPTDKALLLTPLCTSKFQGDPALVVDILIEKDEISIGEKLKAPQVRQLKEEDRLAAAIHLINEEAVVVPRGVLFQRPDGVVVENLSFEGLSYLEAMEVKSFLHYRKARNKWNTNLLTRNDYNYAIDFLDCADEDVPEGCFVTQISPGGIYVVVQSLYWTGFMLYHKIGTPIYGYAYFGNGRKCFNLPFMLQLL</sequence>
<evidence type="ECO:0000256" key="5">
    <source>
        <dbReference type="ARBA" id="ARBA00023069"/>
    </source>
</evidence>
<name>A0ABM1NH91_NICVS</name>
<evidence type="ECO:0000256" key="1">
    <source>
        <dbReference type="ARBA" id="ARBA00004611"/>
    </source>
</evidence>